<proteinExistence type="predicted"/>
<dbReference type="AlphaFoldDB" id="A0A699Q8Y5"/>
<gene>
    <name evidence="1" type="ORF">Tci_835316</name>
</gene>
<comment type="caution">
    <text evidence="1">The sequence shown here is derived from an EMBL/GenBank/DDBJ whole genome shotgun (WGS) entry which is preliminary data.</text>
</comment>
<reference evidence="1" key="1">
    <citation type="journal article" date="2019" name="Sci. Rep.">
        <title>Draft genome of Tanacetum cinerariifolium, the natural source of mosquito coil.</title>
        <authorList>
            <person name="Yamashiro T."/>
            <person name="Shiraishi A."/>
            <person name="Satake H."/>
            <person name="Nakayama K."/>
        </authorList>
    </citation>
    <scope>NUCLEOTIDE SEQUENCE</scope>
</reference>
<keyword evidence="1" id="KW-0808">Transferase</keyword>
<dbReference type="EMBL" id="BKCJ010997577">
    <property type="protein sequence ID" value="GFC63346.1"/>
    <property type="molecule type" value="Genomic_DNA"/>
</dbReference>
<accession>A0A699Q8Y5</accession>
<dbReference type="GO" id="GO:0003964">
    <property type="term" value="F:RNA-directed DNA polymerase activity"/>
    <property type="evidence" value="ECO:0007669"/>
    <property type="project" value="UniProtKB-KW"/>
</dbReference>
<protein>
    <submittedName>
        <fullName evidence="1">RNA-directed DNA polymerase, eukaryota, reverse transcriptase zinc-binding domain protein</fullName>
    </submittedName>
</protein>
<organism evidence="1">
    <name type="scientific">Tanacetum cinerariifolium</name>
    <name type="common">Dalmatian daisy</name>
    <name type="synonym">Chrysanthemum cinerariifolium</name>
    <dbReference type="NCBI Taxonomy" id="118510"/>
    <lineage>
        <taxon>Eukaryota</taxon>
        <taxon>Viridiplantae</taxon>
        <taxon>Streptophyta</taxon>
        <taxon>Embryophyta</taxon>
        <taxon>Tracheophyta</taxon>
        <taxon>Spermatophyta</taxon>
        <taxon>Magnoliopsida</taxon>
        <taxon>eudicotyledons</taxon>
        <taxon>Gunneridae</taxon>
        <taxon>Pentapetalae</taxon>
        <taxon>asterids</taxon>
        <taxon>campanulids</taxon>
        <taxon>Asterales</taxon>
        <taxon>Asteraceae</taxon>
        <taxon>Asteroideae</taxon>
        <taxon>Anthemideae</taxon>
        <taxon>Anthemidinae</taxon>
        <taxon>Tanacetum</taxon>
    </lineage>
</organism>
<name>A0A699Q8Y5_TANCI</name>
<keyword evidence="1" id="KW-0695">RNA-directed DNA polymerase</keyword>
<evidence type="ECO:0000313" key="1">
    <source>
        <dbReference type="EMBL" id="GFC63346.1"/>
    </source>
</evidence>
<feature type="non-terminal residue" evidence="1">
    <location>
        <position position="1"/>
    </location>
</feature>
<keyword evidence="1" id="KW-0548">Nucleotidyltransferase</keyword>
<sequence length="100" mass="11531">LREDTWNGDKAFKDLYPRIYALESLKLASIGMKLEFTSLDYSFHRKPRGSIEQEQFDALADQIRDVILAPTPDRWVWSLEKSGVFSVAIALITLAHKDEF</sequence>